<comment type="caution">
    <text evidence="1">The sequence shown here is derived from an EMBL/GenBank/DDBJ whole genome shotgun (WGS) entry which is preliminary data.</text>
</comment>
<reference evidence="1 2" key="1">
    <citation type="submission" date="2020-08" db="EMBL/GenBank/DDBJ databases">
        <title>Sequencing the genomes of 1000 actinobacteria strains.</title>
        <authorList>
            <person name="Klenk H.-P."/>
        </authorList>
    </citation>
    <scope>NUCLEOTIDE SEQUENCE [LARGE SCALE GENOMIC DNA]</scope>
    <source>
        <strain evidence="1 2">DSM 45886</strain>
    </source>
</reference>
<dbReference type="Proteomes" id="UP000578819">
    <property type="component" value="Unassembled WGS sequence"/>
</dbReference>
<sequence>MQPTENKEQATQTVKNIVQEAFQQLPPGAELEMTRAGIGELPCDDPTDGGPAGRIFIEIDYQVRFKQTWPSEQTISILAGYWERHNYKIVRDSRAHKSPQLVVERRDDGYRVIIELWDRGGYYDVYLGGSSPCVWETGTPDPQ</sequence>
<keyword evidence="2" id="KW-1185">Reference proteome</keyword>
<dbReference type="AlphaFoldDB" id="A0A7W7SQJ9"/>
<evidence type="ECO:0000313" key="1">
    <source>
        <dbReference type="EMBL" id="MBB4957900.1"/>
    </source>
</evidence>
<protein>
    <submittedName>
        <fullName evidence="1">Uncharacterized protein</fullName>
    </submittedName>
</protein>
<gene>
    <name evidence="1" type="ORF">FHR38_001633</name>
</gene>
<proteinExistence type="predicted"/>
<dbReference type="RefSeq" id="WP_184534075.1">
    <property type="nucleotide sequence ID" value="NZ_JACHJW010000001.1"/>
</dbReference>
<accession>A0A7W7SQJ9</accession>
<evidence type="ECO:0000313" key="2">
    <source>
        <dbReference type="Proteomes" id="UP000578819"/>
    </source>
</evidence>
<organism evidence="1 2">
    <name type="scientific">Micromonospora polyrhachis</name>
    <dbReference type="NCBI Taxonomy" id="1282883"/>
    <lineage>
        <taxon>Bacteria</taxon>
        <taxon>Bacillati</taxon>
        <taxon>Actinomycetota</taxon>
        <taxon>Actinomycetes</taxon>
        <taxon>Micromonosporales</taxon>
        <taxon>Micromonosporaceae</taxon>
        <taxon>Micromonospora</taxon>
    </lineage>
</organism>
<dbReference type="EMBL" id="JACHJW010000001">
    <property type="protein sequence ID" value="MBB4957900.1"/>
    <property type="molecule type" value="Genomic_DNA"/>
</dbReference>
<name>A0A7W7SQJ9_9ACTN</name>